<organism evidence="1 2">
    <name type="scientific">Marivirga lumbricoides</name>
    <dbReference type="NCBI Taxonomy" id="1046115"/>
    <lineage>
        <taxon>Bacteria</taxon>
        <taxon>Pseudomonadati</taxon>
        <taxon>Bacteroidota</taxon>
        <taxon>Cytophagia</taxon>
        <taxon>Cytophagales</taxon>
        <taxon>Marivirgaceae</taxon>
        <taxon>Marivirga</taxon>
    </lineage>
</organism>
<keyword evidence="2" id="KW-1185">Reference proteome</keyword>
<dbReference type="Proteomes" id="UP000636010">
    <property type="component" value="Unassembled WGS sequence"/>
</dbReference>
<gene>
    <name evidence="1" type="ORF">GCM10011506_05080</name>
</gene>
<reference evidence="2" key="1">
    <citation type="journal article" date="2019" name="Int. J. Syst. Evol. Microbiol.">
        <title>The Global Catalogue of Microorganisms (GCM) 10K type strain sequencing project: providing services to taxonomists for standard genome sequencing and annotation.</title>
        <authorList>
            <consortium name="The Broad Institute Genomics Platform"/>
            <consortium name="The Broad Institute Genome Sequencing Center for Infectious Disease"/>
            <person name="Wu L."/>
            <person name="Ma J."/>
        </authorList>
    </citation>
    <scope>NUCLEOTIDE SEQUENCE [LARGE SCALE GENOMIC DNA]</scope>
    <source>
        <strain evidence="2">CGMCC 1.10832</strain>
    </source>
</reference>
<dbReference type="EMBL" id="BMEC01000001">
    <property type="protein sequence ID" value="GGC22747.1"/>
    <property type="molecule type" value="Genomic_DNA"/>
</dbReference>
<accession>A0ABQ1LCE4</accession>
<proteinExistence type="predicted"/>
<evidence type="ECO:0000313" key="1">
    <source>
        <dbReference type="EMBL" id="GGC22747.1"/>
    </source>
</evidence>
<comment type="caution">
    <text evidence="1">The sequence shown here is derived from an EMBL/GenBank/DDBJ whole genome shotgun (WGS) entry which is preliminary data.</text>
</comment>
<name>A0ABQ1LCE4_9BACT</name>
<sequence length="55" mass="6346">MKNTQGWVYVLAKKRGEEEKCSEHSIAQGLNLGLWNVHNIPDTTNDYLRLLSPYN</sequence>
<protein>
    <submittedName>
        <fullName evidence="1">Uncharacterized protein</fullName>
    </submittedName>
</protein>
<evidence type="ECO:0000313" key="2">
    <source>
        <dbReference type="Proteomes" id="UP000636010"/>
    </source>
</evidence>